<keyword evidence="1" id="KW-0812">Transmembrane</keyword>
<dbReference type="RefSeq" id="WP_069641321.1">
    <property type="nucleotide sequence ID" value="NZ_JAFBEZ010000006.1"/>
</dbReference>
<feature type="transmembrane region" description="Helical" evidence="1">
    <location>
        <begin position="317"/>
        <end position="335"/>
    </location>
</feature>
<evidence type="ECO:0000256" key="1">
    <source>
        <dbReference type="SAM" id="Phobius"/>
    </source>
</evidence>
<dbReference type="AlphaFoldDB" id="A0A1E5H8K8"/>
<organism evidence="2 3">
    <name type="scientific">Enterococcus ureilyticus</name>
    <dbReference type="NCBI Taxonomy" id="1131292"/>
    <lineage>
        <taxon>Bacteria</taxon>
        <taxon>Bacillati</taxon>
        <taxon>Bacillota</taxon>
        <taxon>Bacilli</taxon>
        <taxon>Lactobacillales</taxon>
        <taxon>Enterococcaceae</taxon>
        <taxon>Enterococcus</taxon>
    </lineage>
</organism>
<feature type="transmembrane region" description="Helical" evidence="1">
    <location>
        <begin position="341"/>
        <end position="367"/>
    </location>
</feature>
<dbReference type="STRING" id="1131292.BCR24_08775"/>
<keyword evidence="1" id="KW-1133">Transmembrane helix</keyword>
<feature type="transmembrane region" description="Helical" evidence="1">
    <location>
        <begin position="25"/>
        <end position="44"/>
    </location>
</feature>
<evidence type="ECO:0008006" key="4">
    <source>
        <dbReference type="Google" id="ProtNLM"/>
    </source>
</evidence>
<feature type="transmembrane region" description="Helical" evidence="1">
    <location>
        <begin position="141"/>
        <end position="163"/>
    </location>
</feature>
<comment type="caution">
    <text evidence="2">The sequence shown here is derived from an EMBL/GenBank/DDBJ whole genome shotgun (WGS) entry which is preliminary data.</text>
</comment>
<accession>A0A1E5H8K8</accession>
<feature type="transmembrane region" description="Helical" evidence="1">
    <location>
        <begin position="374"/>
        <end position="394"/>
    </location>
</feature>
<dbReference type="EMBL" id="MIKC01000041">
    <property type="protein sequence ID" value="OEG21165.1"/>
    <property type="molecule type" value="Genomic_DNA"/>
</dbReference>
<sequence>MAKNDSQTLFLHTDKKQSNLKEKNFSYYFLIGYCFILIVIGLFSEPQGILWSGMSRILTSPSNLLTDYIELGTFGSAFVNSGLLTLISVLLAKKEKIPINGPMIAALFTVSGCSFFGKNLYNSIPIIIGGLFYAKIVKKPFSQFIVVSLFGSALSPIISYLTFGISLPLIYSIPLGYLVGIFIGLILPPLASHILTFHQGFSLYNVGFTSGLIAMMFTGILRMFGWKIEGKNLVSTAYHIRLLFFLIFLFILMFLVGFFVNHRSLNGLKEISKTSGKLITDFISIAGVGATMMNMALMGLLLVGYTQVSKTTLNGPIVGAILSAVGFSAFGNHLFNSLPLLISVYLTALWSSVFEVSQTTVVIAGIFGTSLAPIAGYYGITFGLIAGFLHMSLVTNVSYLHGGLNLYNNGFSTGFVAAVMVPLLDNILQIRKVKQHARKRQG</sequence>
<feature type="transmembrane region" description="Helical" evidence="1">
    <location>
        <begin position="175"/>
        <end position="195"/>
    </location>
</feature>
<feature type="transmembrane region" description="Helical" evidence="1">
    <location>
        <begin position="242"/>
        <end position="262"/>
    </location>
</feature>
<evidence type="ECO:0000313" key="3">
    <source>
        <dbReference type="Proteomes" id="UP000094469"/>
    </source>
</evidence>
<feature type="transmembrane region" description="Helical" evidence="1">
    <location>
        <begin position="282"/>
        <end position="305"/>
    </location>
</feature>
<reference evidence="3" key="1">
    <citation type="submission" date="2016-09" db="EMBL/GenBank/DDBJ databases">
        <authorList>
            <person name="Gulvik C.A."/>
        </authorList>
    </citation>
    <scope>NUCLEOTIDE SEQUENCE [LARGE SCALE GENOMIC DNA]</scope>
    <source>
        <strain evidence="3">LMG 26676</strain>
    </source>
</reference>
<feature type="transmembrane region" description="Helical" evidence="1">
    <location>
        <begin position="201"/>
        <end position="221"/>
    </location>
</feature>
<proteinExistence type="predicted"/>
<keyword evidence="3" id="KW-1185">Reference proteome</keyword>
<dbReference type="OrthoDB" id="9776502at2"/>
<gene>
    <name evidence="2" type="ORF">BCR24_08775</name>
</gene>
<evidence type="ECO:0000313" key="2">
    <source>
        <dbReference type="EMBL" id="OEG21165.1"/>
    </source>
</evidence>
<keyword evidence="1" id="KW-0472">Membrane</keyword>
<feature type="transmembrane region" description="Helical" evidence="1">
    <location>
        <begin position="406"/>
        <end position="428"/>
    </location>
</feature>
<protein>
    <recommendedName>
        <fullName evidence="4">DUF1576 domain-containing protein</fullName>
    </recommendedName>
</protein>
<feature type="transmembrane region" description="Helical" evidence="1">
    <location>
        <begin position="104"/>
        <end position="121"/>
    </location>
</feature>
<dbReference type="Pfam" id="PF07613">
    <property type="entry name" value="DUF1576"/>
    <property type="match status" value="2"/>
</dbReference>
<dbReference type="Proteomes" id="UP000094469">
    <property type="component" value="Unassembled WGS sequence"/>
</dbReference>
<dbReference type="InterPro" id="IPR011470">
    <property type="entry name" value="DUF1576"/>
</dbReference>
<feature type="transmembrane region" description="Helical" evidence="1">
    <location>
        <begin position="71"/>
        <end position="92"/>
    </location>
</feature>
<name>A0A1E5H8K8_9ENTE</name>